<name>A0ABR8YWM3_9CLOT</name>
<comment type="caution">
    <text evidence="2">The sequence shown here is derived from an EMBL/GenBank/DDBJ whole genome shotgun (WGS) entry which is preliminary data.</text>
</comment>
<accession>A0ABR8YWM3</accession>
<feature type="transmembrane region" description="Helical" evidence="1">
    <location>
        <begin position="7"/>
        <end position="25"/>
    </location>
</feature>
<organism evidence="2 3">
    <name type="scientific">Clostridium faecium</name>
    <dbReference type="NCBI Taxonomy" id="2762223"/>
    <lineage>
        <taxon>Bacteria</taxon>
        <taxon>Bacillati</taxon>
        <taxon>Bacillota</taxon>
        <taxon>Clostridia</taxon>
        <taxon>Eubacteriales</taxon>
        <taxon>Clostridiaceae</taxon>
        <taxon>Clostridium</taxon>
    </lineage>
</organism>
<evidence type="ECO:0000313" key="3">
    <source>
        <dbReference type="Proteomes" id="UP000627166"/>
    </source>
</evidence>
<dbReference type="InterPro" id="IPR058534">
    <property type="entry name" value="YjdF"/>
</dbReference>
<reference evidence="2 3" key="1">
    <citation type="submission" date="2020-08" db="EMBL/GenBank/DDBJ databases">
        <title>A Genomic Blueprint of the Chicken Gut Microbiome.</title>
        <authorList>
            <person name="Gilroy R."/>
            <person name="Ravi A."/>
            <person name="Getino M."/>
            <person name="Pursley I."/>
            <person name="Horton D.L."/>
            <person name="Alikhan N.-F."/>
            <person name="Baker D."/>
            <person name="Gharbi K."/>
            <person name="Hall N."/>
            <person name="Watson M."/>
            <person name="Adriaenssens E.M."/>
            <person name="Foster-Nyarko E."/>
            <person name="Jarju S."/>
            <person name="Secka A."/>
            <person name="Antonio M."/>
            <person name="Oren A."/>
            <person name="Chaudhuri R."/>
            <person name="La Ragione R.M."/>
            <person name="Hildebrand F."/>
            <person name="Pallen M.J."/>
        </authorList>
    </citation>
    <scope>NUCLEOTIDE SEQUENCE [LARGE SCALE GENOMIC DNA]</scope>
    <source>
        <strain evidence="2 3">N37</strain>
    </source>
</reference>
<feature type="transmembrane region" description="Helical" evidence="1">
    <location>
        <begin position="129"/>
        <end position="156"/>
    </location>
</feature>
<gene>
    <name evidence="2" type="ORF">H9637_16870</name>
</gene>
<dbReference type="Pfam" id="PF09997">
    <property type="entry name" value="DUF2238"/>
    <property type="match status" value="1"/>
</dbReference>
<keyword evidence="1" id="KW-0472">Membrane</keyword>
<feature type="transmembrane region" description="Helical" evidence="1">
    <location>
        <begin position="31"/>
        <end position="52"/>
    </location>
</feature>
<feature type="transmembrane region" description="Helical" evidence="1">
    <location>
        <begin position="59"/>
        <end position="79"/>
    </location>
</feature>
<sequence>MSQKDKKIHLFLLFTIIIILAWSGIRPYNRLNWFFEIFSEFIIIVVLIFTYNKFKFSNLVYIVIWLSLITMAIGGHYSYSNVPFFNYLRDTFHLSRNHFDRLGHIIQGAVPALVTAELLIRKKVLKNRLFIFIISFSVAVAISALYEIGEVVGGYYIVHKRNDFLQMQGDQWDTQWDMLCAAIGAFFSLTALSPMHWKILRKKFRV</sequence>
<dbReference type="PIRSF" id="PIRSF020606">
    <property type="entry name" value="UCP020606"/>
    <property type="match status" value="1"/>
</dbReference>
<keyword evidence="3" id="KW-1185">Reference proteome</keyword>
<keyword evidence="1" id="KW-1133">Transmembrane helix</keyword>
<keyword evidence="1" id="KW-0812">Transmembrane</keyword>
<feature type="transmembrane region" description="Helical" evidence="1">
    <location>
        <begin position="176"/>
        <end position="197"/>
    </location>
</feature>
<evidence type="ECO:0000256" key="1">
    <source>
        <dbReference type="SAM" id="Phobius"/>
    </source>
</evidence>
<dbReference type="EMBL" id="JACSQB010000164">
    <property type="protein sequence ID" value="MBD8048682.1"/>
    <property type="molecule type" value="Genomic_DNA"/>
</dbReference>
<dbReference type="RefSeq" id="WP_191741622.1">
    <property type="nucleotide sequence ID" value="NZ_JACSQB010000164.1"/>
</dbReference>
<feature type="transmembrane region" description="Helical" evidence="1">
    <location>
        <begin position="102"/>
        <end position="120"/>
    </location>
</feature>
<dbReference type="InterPro" id="IPR014509">
    <property type="entry name" value="YjdF-like"/>
</dbReference>
<evidence type="ECO:0000313" key="2">
    <source>
        <dbReference type="EMBL" id="MBD8048682.1"/>
    </source>
</evidence>
<proteinExistence type="predicted"/>
<dbReference type="Proteomes" id="UP000627166">
    <property type="component" value="Unassembled WGS sequence"/>
</dbReference>
<protein>
    <submittedName>
        <fullName evidence="2">DUF2238 domain-containing protein</fullName>
    </submittedName>
</protein>